<keyword evidence="3 6" id="KW-0067">ATP-binding</keyword>
<feature type="region of interest" description="Disordered" evidence="4">
    <location>
        <begin position="452"/>
        <end position="478"/>
    </location>
</feature>
<dbReference type="CDD" id="cd03221">
    <property type="entry name" value="ABCF_EF-3"/>
    <property type="match status" value="2"/>
</dbReference>
<dbReference type="AlphaFoldDB" id="A0A7J5BPQ9"/>
<evidence type="ECO:0000256" key="2">
    <source>
        <dbReference type="ARBA" id="ARBA00022741"/>
    </source>
</evidence>
<evidence type="ECO:0000313" key="6">
    <source>
        <dbReference type="EMBL" id="KAB1655336.1"/>
    </source>
</evidence>
<evidence type="ECO:0000259" key="5">
    <source>
        <dbReference type="PROSITE" id="PS50893"/>
    </source>
</evidence>
<dbReference type="PANTHER" id="PTHR19211">
    <property type="entry name" value="ATP-BINDING TRANSPORT PROTEIN-RELATED"/>
    <property type="match status" value="1"/>
</dbReference>
<feature type="compositionally biased region" description="Polar residues" evidence="4">
    <location>
        <begin position="564"/>
        <end position="579"/>
    </location>
</feature>
<dbReference type="GO" id="GO:0005524">
    <property type="term" value="F:ATP binding"/>
    <property type="evidence" value="ECO:0007669"/>
    <property type="project" value="UniProtKB-KW"/>
</dbReference>
<dbReference type="SUPFAM" id="SSF52540">
    <property type="entry name" value="P-loop containing nucleoside triphosphate hydrolases"/>
    <property type="match status" value="2"/>
</dbReference>
<sequence>MPSHGALSTQRHFRIDGLSYAYPADPTRRVLRDVHLTVSPGERIGLIGENGAGKSTLVRLVAGELEPLGGDLVRPASLGVLLQEHEEPEGTTLGDVVEHAIAPVRALVTRLESSAAALAEHPDDEAVATAYDDALAAVERDDPWSVDARVATVLASLGLGDVPLDRPLASLSGGTRRRVHLAVTLLGRPDALLLDEPTNHLDDAAVDFLVAELTAWPGSVLVASHDRWFLDEAMTGLVDLDRALDPHGAGGDRQGTASSGGFSAYLVERERARRRWAERYAAQEEERAEIEAAIGVRESDIFHRSTSKSEGRITAKFYADRAAKTQGGRVHAARARLAALEREQIDPPPVPLRFGPLDAGAASSDEVVVRAEGVGVDGRLSPLDLTLGAGEHLLVTGPNGAGKSTLLALLGDRLAPDTGTLELVHGVTVRRLEQHDAWSDLTRSAGDEFDLATRGATPGPATTGLLEPRDLGRPVGELSPGQRRRLAIAITLAEPPDVLLLDEPTNHLALALVDDLERALAGWPGTLVIASHDRWLRRRWAGRRLHLAPARRPGSIGRRLPPNTEVSSTSSEPATTTIV</sequence>
<feature type="compositionally biased region" description="Low complexity" evidence="4">
    <location>
        <begin position="452"/>
        <end position="466"/>
    </location>
</feature>
<comment type="caution">
    <text evidence="6">The sequence shown here is derived from an EMBL/GenBank/DDBJ whole genome shotgun (WGS) entry which is preliminary data.</text>
</comment>
<keyword evidence="7" id="KW-1185">Reference proteome</keyword>
<dbReference type="PROSITE" id="PS50893">
    <property type="entry name" value="ABC_TRANSPORTER_2"/>
    <property type="match status" value="2"/>
</dbReference>
<evidence type="ECO:0000256" key="4">
    <source>
        <dbReference type="SAM" id="MobiDB-lite"/>
    </source>
</evidence>
<proteinExistence type="predicted"/>
<dbReference type="InterPro" id="IPR050611">
    <property type="entry name" value="ABCF"/>
</dbReference>
<protein>
    <submittedName>
        <fullName evidence="6">ABC-F family ATP-binding cassette domain-containing protein</fullName>
    </submittedName>
</protein>
<evidence type="ECO:0000313" key="7">
    <source>
        <dbReference type="Proteomes" id="UP000467240"/>
    </source>
</evidence>
<dbReference type="RefSeq" id="WP_158041101.1">
    <property type="nucleotide sequence ID" value="NZ_JACCFV010000001.1"/>
</dbReference>
<dbReference type="PANTHER" id="PTHR19211:SF14">
    <property type="entry name" value="ATP-BINDING CASSETTE SUB-FAMILY F MEMBER 1"/>
    <property type="match status" value="1"/>
</dbReference>
<dbReference type="InterPro" id="IPR027417">
    <property type="entry name" value="P-loop_NTPase"/>
</dbReference>
<dbReference type="OrthoDB" id="3239744at2"/>
<name>A0A7J5BPQ9_9MICO</name>
<evidence type="ECO:0000256" key="1">
    <source>
        <dbReference type="ARBA" id="ARBA00022737"/>
    </source>
</evidence>
<organism evidence="6 7">
    <name type="scientific">Pseudoclavibacter chungangensis</name>
    <dbReference type="NCBI Taxonomy" id="587635"/>
    <lineage>
        <taxon>Bacteria</taxon>
        <taxon>Bacillati</taxon>
        <taxon>Actinomycetota</taxon>
        <taxon>Actinomycetes</taxon>
        <taxon>Micrococcales</taxon>
        <taxon>Microbacteriaceae</taxon>
        <taxon>Pseudoclavibacter</taxon>
    </lineage>
</organism>
<dbReference type="Gene3D" id="3.40.50.300">
    <property type="entry name" value="P-loop containing nucleotide triphosphate hydrolases"/>
    <property type="match status" value="2"/>
</dbReference>
<dbReference type="EMBL" id="WBJZ01000015">
    <property type="protein sequence ID" value="KAB1655336.1"/>
    <property type="molecule type" value="Genomic_DNA"/>
</dbReference>
<accession>A0A7J5BPQ9</accession>
<feature type="domain" description="ABC transporter" evidence="5">
    <location>
        <begin position="13"/>
        <end position="266"/>
    </location>
</feature>
<evidence type="ECO:0000256" key="3">
    <source>
        <dbReference type="ARBA" id="ARBA00022840"/>
    </source>
</evidence>
<dbReference type="SMART" id="SM00382">
    <property type="entry name" value="AAA"/>
    <property type="match status" value="2"/>
</dbReference>
<dbReference type="Proteomes" id="UP000467240">
    <property type="component" value="Unassembled WGS sequence"/>
</dbReference>
<feature type="domain" description="ABC transporter" evidence="5">
    <location>
        <begin position="362"/>
        <end position="578"/>
    </location>
</feature>
<dbReference type="InterPro" id="IPR003439">
    <property type="entry name" value="ABC_transporter-like_ATP-bd"/>
</dbReference>
<feature type="region of interest" description="Disordered" evidence="4">
    <location>
        <begin position="552"/>
        <end position="579"/>
    </location>
</feature>
<keyword evidence="1" id="KW-0677">Repeat</keyword>
<dbReference type="FunFam" id="3.40.50.300:FF:000011">
    <property type="entry name" value="Putative ABC transporter ATP-binding component"/>
    <property type="match status" value="1"/>
</dbReference>
<dbReference type="InterPro" id="IPR003593">
    <property type="entry name" value="AAA+_ATPase"/>
</dbReference>
<reference evidence="6 7" key="1">
    <citation type="submission" date="2019-09" db="EMBL/GenBank/DDBJ databases">
        <title>Phylogeny of genus Pseudoclavibacter and closely related genus.</title>
        <authorList>
            <person name="Li Y."/>
        </authorList>
    </citation>
    <scope>NUCLEOTIDE SEQUENCE [LARGE SCALE GENOMIC DNA]</scope>
    <source>
        <strain evidence="6 7">DSM 23821</strain>
    </source>
</reference>
<dbReference type="InterPro" id="IPR017871">
    <property type="entry name" value="ABC_transporter-like_CS"/>
</dbReference>
<dbReference type="Pfam" id="PF00005">
    <property type="entry name" value="ABC_tran"/>
    <property type="match status" value="2"/>
</dbReference>
<dbReference type="GO" id="GO:0016887">
    <property type="term" value="F:ATP hydrolysis activity"/>
    <property type="evidence" value="ECO:0007669"/>
    <property type="project" value="InterPro"/>
</dbReference>
<dbReference type="PROSITE" id="PS00211">
    <property type="entry name" value="ABC_TRANSPORTER_1"/>
    <property type="match status" value="1"/>
</dbReference>
<keyword evidence="2" id="KW-0547">Nucleotide-binding</keyword>
<gene>
    <name evidence="6" type="ORF">F8O01_11965</name>
</gene>